<dbReference type="FunFam" id="2.60.40.60:FF:000104">
    <property type="entry name" value="cadherin-23 isoform X1"/>
    <property type="match status" value="1"/>
</dbReference>
<accession>T1EJ79</accession>
<proteinExistence type="predicted"/>
<dbReference type="EMBL" id="AMQM01008585">
    <property type="status" value="NOT_ANNOTATED_CDS"/>
    <property type="molecule type" value="Genomic_DNA"/>
</dbReference>
<keyword evidence="6" id="KW-1133">Transmembrane helix</keyword>
<protein>
    <recommendedName>
        <fullName evidence="9">Cadherin domain-containing protein</fullName>
    </recommendedName>
</protein>
<keyword evidence="5" id="KW-0130">Cell adhesion</keyword>
<dbReference type="OMA" id="CLCECID"/>
<keyword evidence="12" id="KW-1185">Reference proteome</keyword>
<dbReference type="SMART" id="SM00112">
    <property type="entry name" value="CA"/>
    <property type="match status" value="2"/>
</dbReference>
<dbReference type="InParanoid" id="T1EJ79"/>
<gene>
    <name evidence="11" type="primary">20196629</name>
    <name evidence="10" type="ORF">HELRODRAFT_142818</name>
</gene>
<dbReference type="PROSITE" id="PS00232">
    <property type="entry name" value="CADHERIN_1"/>
    <property type="match status" value="2"/>
</dbReference>
<dbReference type="STRING" id="6412.T1EJ79"/>
<evidence type="ECO:0000256" key="8">
    <source>
        <dbReference type="PROSITE-ProRule" id="PRU00043"/>
    </source>
</evidence>
<comment type="subcellular location">
    <subcellularLocation>
        <location evidence="1">Membrane</location>
    </subcellularLocation>
</comment>
<dbReference type="InterPro" id="IPR015919">
    <property type="entry name" value="Cadherin-like_sf"/>
</dbReference>
<dbReference type="InterPro" id="IPR002126">
    <property type="entry name" value="Cadherin-like_dom"/>
</dbReference>
<keyword evidence="4 8" id="KW-0106">Calcium</keyword>
<evidence type="ECO:0000313" key="11">
    <source>
        <dbReference type="EnsemblMetazoa" id="HelroP142818"/>
    </source>
</evidence>
<evidence type="ECO:0000256" key="6">
    <source>
        <dbReference type="ARBA" id="ARBA00022989"/>
    </source>
</evidence>
<evidence type="ECO:0000256" key="2">
    <source>
        <dbReference type="ARBA" id="ARBA00022692"/>
    </source>
</evidence>
<keyword evidence="2" id="KW-0812">Transmembrane</keyword>
<dbReference type="InterPro" id="IPR050971">
    <property type="entry name" value="Cadherin-domain_protein"/>
</dbReference>
<dbReference type="CDD" id="cd11304">
    <property type="entry name" value="Cadherin_repeat"/>
    <property type="match status" value="2"/>
</dbReference>
<dbReference type="KEGG" id="hro:HELRODRAFT_142818"/>
<dbReference type="Gene3D" id="2.60.40.60">
    <property type="entry name" value="Cadherins"/>
    <property type="match status" value="2"/>
</dbReference>
<name>T1EJ79_HELRO</name>
<dbReference type="Proteomes" id="UP000015101">
    <property type="component" value="Unassembled WGS sequence"/>
</dbReference>
<dbReference type="SUPFAM" id="SSF49313">
    <property type="entry name" value="Cadherin-like"/>
    <property type="match status" value="2"/>
</dbReference>
<dbReference type="EnsemblMetazoa" id="HelroT142818">
    <property type="protein sequence ID" value="HelroP142818"/>
    <property type="gene ID" value="HelroG142818"/>
</dbReference>
<evidence type="ECO:0000313" key="12">
    <source>
        <dbReference type="Proteomes" id="UP000015101"/>
    </source>
</evidence>
<dbReference type="RefSeq" id="XP_009032062.1">
    <property type="nucleotide sequence ID" value="XM_009033814.1"/>
</dbReference>
<feature type="domain" description="Cadherin" evidence="9">
    <location>
        <begin position="4"/>
        <end position="46"/>
    </location>
</feature>
<sequence>SNALDREVQDVYYVTVLARDKGSPPMSCDATVTIYIDDINDHSPRFTQKVYATKISESVAKGEAVARVVAVDNDVGFNAKLTFSLAESNRQHFYIVSDDFMNDTGVGVVSVGGILDREAVPSHRLHILAIDEGTPRLTGTGTLIINLLDVNDNAPTLANQHIPIILYENQFPNRPVSEVSAHDRDTLTNGPPFEFWV</sequence>
<organism evidence="11 12">
    <name type="scientific">Helobdella robusta</name>
    <name type="common">Californian leech</name>
    <dbReference type="NCBI Taxonomy" id="6412"/>
    <lineage>
        <taxon>Eukaryota</taxon>
        <taxon>Metazoa</taxon>
        <taxon>Spiralia</taxon>
        <taxon>Lophotrochozoa</taxon>
        <taxon>Annelida</taxon>
        <taxon>Clitellata</taxon>
        <taxon>Hirudinea</taxon>
        <taxon>Rhynchobdellida</taxon>
        <taxon>Glossiphoniidae</taxon>
        <taxon>Helobdella</taxon>
    </lineage>
</organism>
<dbReference type="GeneID" id="20196629"/>
<keyword evidence="3" id="KW-0677">Repeat</keyword>
<dbReference type="Pfam" id="PF00028">
    <property type="entry name" value="Cadherin"/>
    <property type="match status" value="1"/>
</dbReference>
<dbReference type="PANTHER" id="PTHR24025:SF23">
    <property type="entry name" value="NEURAL-CADHERIN"/>
    <property type="match status" value="1"/>
</dbReference>
<dbReference type="PROSITE" id="PS50268">
    <property type="entry name" value="CADHERIN_2"/>
    <property type="match status" value="2"/>
</dbReference>
<dbReference type="GO" id="GO:0005886">
    <property type="term" value="C:plasma membrane"/>
    <property type="evidence" value="ECO:0007669"/>
    <property type="project" value="InterPro"/>
</dbReference>
<reference evidence="10 12" key="2">
    <citation type="journal article" date="2013" name="Nature">
        <title>Insights into bilaterian evolution from three spiralian genomes.</title>
        <authorList>
            <person name="Simakov O."/>
            <person name="Marletaz F."/>
            <person name="Cho S.J."/>
            <person name="Edsinger-Gonzales E."/>
            <person name="Havlak P."/>
            <person name="Hellsten U."/>
            <person name="Kuo D.H."/>
            <person name="Larsson T."/>
            <person name="Lv J."/>
            <person name="Arendt D."/>
            <person name="Savage R."/>
            <person name="Osoegawa K."/>
            <person name="de Jong P."/>
            <person name="Grimwood J."/>
            <person name="Chapman J.A."/>
            <person name="Shapiro H."/>
            <person name="Aerts A."/>
            <person name="Otillar R.P."/>
            <person name="Terry A.Y."/>
            <person name="Boore J.L."/>
            <person name="Grigoriev I.V."/>
            <person name="Lindberg D.R."/>
            <person name="Seaver E.C."/>
            <person name="Weisblat D.A."/>
            <person name="Putnam N.H."/>
            <person name="Rokhsar D.S."/>
        </authorList>
    </citation>
    <scope>NUCLEOTIDE SEQUENCE</scope>
</reference>
<dbReference type="PRINTS" id="PR00205">
    <property type="entry name" value="CADHERIN"/>
</dbReference>
<reference evidence="12" key="1">
    <citation type="submission" date="2012-12" db="EMBL/GenBank/DDBJ databases">
        <authorList>
            <person name="Hellsten U."/>
            <person name="Grimwood J."/>
            <person name="Chapman J.A."/>
            <person name="Shapiro H."/>
            <person name="Aerts A."/>
            <person name="Otillar R.P."/>
            <person name="Terry A.Y."/>
            <person name="Boore J.L."/>
            <person name="Simakov O."/>
            <person name="Marletaz F."/>
            <person name="Cho S.-J."/>
            <person name="Edsinger-Gonzales E."/>
            <person name="Havlak P."/>
            <person name="Kuo D.-H."/>
            <person name="Larsson T."/>
            <person name="Lv J."/>
            <person name="Arendt D."/>
            <person name="Savage R."/>
            <person name="Osoegawa K."/>
            <person name="de Jong P."/>
            <person name="Lindberg D.R."/>
            <person name="Seaver E.C."/>
            <person name="Weisblat D.A."/>
            <person name="Putnam N.H."/>
            <person name="Grigoriev I.V."/>
            <person name="Rokhsar D.S."/>
        </authorList>
    </citation>
    <scope>NUCLEOTIDE SEQUENCE</scope>
</reference>
<dbReference type="GO" id="GO:0007156">
    <property type="term" value="P:homophilic cell adhesion via plasma membrane adhesion molecules"/>
    <property type="evidence" value="ECO:0007669"/>
    <property type="project" value="InterPro"/>
</dbReference>
<dbReference type="PANTHER" id="PTHR24025">
    <property type="entry name" value="DESMOGLEIN FAMILY MEMBER"/>
    <property type="match status" value="1"/>
</dbReference>
<evidence type="ECO:0000256" key="3">
    <source>
        <dbReference type="ARBA" id="ARBA00022737"/>
    </source>
</evidence>
<dbReference type="EMBL" id="KB097798">
    <property type="protein sequence ID" value="ESN89832.1"/>
    <property type="molecule type" value="Genomic_DNA"/>
</dbReference>
<dbReference type="AlphaFoldDB" id="T1EJ79"/>
<evidence type="ECO:0000256" key="7">
    <source>
        <dbReference type="ARBA" id="ARBA00023136"/>
    </source>
</evidence>
<dbReference type="OrthoDB" id="6252479at2759"/>
<evidence type="ECO:0000256" key="5">
    <source>
        <dbReference type="ARBA" id="ARBA00022889"/>
    </source>
</evidence>
<evidence type="ECO:0000256" key="1">
    <source>
        <dbReference type="ARBA" id="ARBA00004370"/>
    </source>
</evidence>
<evidence type="ECO:0000313" key="10">
    <source>
        <dbReference type="EMBL" id="ESN89832.1"/>
    </source>
</evidence>
<dbReference type="CTD" id="20196629"/>
<dbReference type="InterPro" id="IPR020894">
    <property type="entry name" value="Cadherin_CS"/>
</dbReference>
<dbReference type="eggNOG" id="KOG1219">
    <property type="taxonomic scope" value="Eukaryota"/>
</dbReference>
<reference evidence="11" key="3">
    <citation type="submission" date="2015-06" db="UniProtKB">
        <authorList>
            <consortium name="EnsemblMetazoa"/>
        </authorList>
    </citation>
    <scope>IDENTIFICATION</scope>
</reference>
<dbReference type="HOGENOM" id="CLU_1387319_0_0_1"/>
<keyword evidence="7" id="KW-0472">Membrane</keyword>
<evidence type="ECO:0000256" key="4">
    <source>
        <dbReference type="ARBA" id="ARBA00022837"/>
    </source>
</evidence>
<feature type="domain" description="Cadherin" evidence="9">
    <location>
        <begin position="47"/>
        <end position="157"/>
    </location>
</feature>
<evidence type="ECO:0000259" key="9">
    <source>
        <dbReference type="PROSITE" id="PS50268"/>
    </source>
</evidence>
<dbReference type="GO" id="GO:0005509">
    <property type="term" value="F:calcium ion binding"/>
    <property type="evidence" value="ECO:0007669"/>
    <property type="project" value="UniProtKB-UniRule"/>
</dbReference>